<protein>
    <submittedName>
        <fullName evidence="1">Uncharacterized protein</fullName>
    </submittedName>
</protein>
<dbReference type="EMBL" id="CM046389">
    <property type="protein sequence ID" value="KAI8568005.1"/>
    <property type="molecule type" value="Genomic_DNA"/>
</dbReference>
<name>A0ACC0PR77_RHOML</name>
<dbReference type="Proteomes" id="UP001062846">
    <property type="component" value="Chromosome 2"/>
</dbReference>
<organism evidence="1 2">
    <name type="scientific">Rhododendron molle</name>
    <name type="common">Chinese azalea</name>
    <name type="synonym">Azalea mollis</name>
    <dbReference type="NCBI Taxonomy" id="49168"/>
    <lineage>
        <taxon>Eukaryota</taxon>
        <taxon>Viridiplantae</taxon>
        <taxon>Streptophyta</taxon>
        <taxon>Embryophyta</taxon>
        <taxon>Tracheophyta</taxon>
        <taxon>Spermatophyta</taxon>
        <taxon>Magnoliopsida</taxon>
        <taxon>eudicotyledons</taxon>
        <taxon>Gunneridae</taxon>
        <taxon>Pentapetalae</taxon>
        <taxon>asterids</taxon>
        <taxon>Ericales</taxon>
        <taxon>Ericaceae</taxon>
        <taxon>Ericoideae</taxon>
        <taxon>Rhodoreae</taxon>
        <taxon>Rhododendron</taxon>
    </lineage>
</organism>
<evidence type="ECO:0000313" key="2">
    <source>
        <dbReference type="Proteomes" id="UP001062846"/>
    </source>
</evidence>
<sequence>MFGGDINRYCCVPISDAKLLISIMRVHVSIGDLVGVVVNKVETTVRLSLATLRAFSCSVSAWNKMLFYANKAVSINEADFWEKSYLLRQKLLVPLLAYLRITRRKWQAENPSLCLAQ</sequence>
<evidence type="ECO:0000313" key="1">
    <source>
        <dbReference type="EMBL" id="KAI8568005.1"/>
    </source>
</evidence>
<comment type="caution">
    <text evidence="1">The sequence shown here is derived from an EMBL/GenBank/DDBJ whole genome shotgun (WGS) entry which is preliminary data.</text>
</comment>
<reference evidence="1" key="1">
    <citation type="submission" date="2022-02" db="EMBL/GenBank/DDBJ databases">
        <title>Plant Genome Project.</title>
        <authorList>
            <person name="Zhang R.-G."/>
        </authorList>
    </citation>
    <scope>NUCLEOTIDE SEQUENCE</scope>
    <source>
        <strain evidence="1">AT1</strain>
    </source>
</reference>
<gene>
    <name evidence="1" type="ORF">RHMOL_Rhmol02G0164700</name>
</gene>
<keyword evidence="2" id="KW-1185">Reference proteome</keyword>
<accession>A0ACC0PR77</accession>
<proteinExistence type="predicted"/>